<sequence length="68" mass="7448">MISLSKPSPQQVTTITLMMAAASRSSNHAIRFLKFPLRLSIFFEQRRLGFWRRKCGGTGEGGGGSGAF</sequence>
<evidence type="ECO:0000313" key="1">
    <source>
        <dbReference type="EMBL" id="MFB3171263.1"/>
    </source>
</evidence>
<dbReference type="EMBL" id="JAROBZ020000008">
    <property type="protein sequence ID" value="MFB3171263.1"/>
    <property type="molecule type" value="Genomic_DNA"/>
</dbReference>
<comment type="caution">
    <text evidence="1">The sequence shown here is derived from an EMBL/GenBank/DDBJ whole genome shotgun (WGS) entry which is preliminary data.</text>
</comment>
<gene>
    <name evidence="1" type="ORF">P5G62_029745</name>
</gene>
<dbReference type="Proteomes" id="UP001241748">
    <property type="component" value="Unassembled WGS sequence"/>
</dbReference>
<dbReference type="RefSeq" id="WP_306076658.1">
    <property type="nucleotide sequence ID" value="NZ_JAROBZ020000008.1"/>
</dbReference>
<organism evidence="1 2">
    <name type="scientific">Neobacillus driksii</name>
    <dbReference type="NCBI Taxonomy" id="3035913"/>
    <lineage>
        <taxon>Bacteria</taxon>
        <taxon>Bacillati</taxon>
        <taxon>Bacillota</taxon>
        <taxon>Bacilli</taxon>
        <taxon>Bacillales</taxon>
        <taxon>Bacillaceae</taxon>
        <taxon>Neobacillus</taxon>
    </lineage>
</organism>
<keyword evidence="2" id="KW-1185">Reference proteome</keyword>
<proteinExistence type="predicted"/>
<protein>
    <submittedName>
        <fullName evidence="1">Uncharacterized protein</fullName>
    </submittedName>
</protein>
<reference evidence="1 2" key="1">
    <citation type="submission" date="2024-05" db="EMBL/GenBank/DDBJ databases">
        <authorList>
            <person name="Venkateswaran K."/>
        </authorList>
    </citation>
    <scope>NUCLEOTIDE SEQUENCE [LARGE SCALE GENOMIC DNA]</scope>
    <source>
        <strain evidence="1 2">179-C4-2-HS</strain>
    </source>
</reference>
<name>A0ABV4Z4S2_9BACI</name>
<evidence type="ECO:0000313" key="2">
    <source>
        <dbReference type="Proteomes" id="UP001241748"/>
    </source>
</evidence>
<accession>A0ABV4Z4S2</accession>